<comment type="caution">
    <text evidence="1">The sequence shown here is derived from an EMBL/GenBank/DDBJ whole genome shotgun (WGS) entry which is preliminary data.</text>
</comment>
<name>A0A4Y2IXQ2_ARAVE</name>
<accession>A0A4Y2IXQ2</accession>
<evidence type="ECO:0000313" key="2">
    <source>
        <dbReference type="Proteomes" id="UP000499080"/>
    </source>
</evidence>
<proteinExistence type="predicted"/>
<feature type="non-terminal residue" evidence="1">
    <location>
        <position position="17"/>
    </location>
</feature>
<organism evidence="1 2">
    <name type="scientific">Araneus ventricosus</name>
    <name type="common">Orbweaver spider</name>
    <name type="synonym">Epeira ventricosa</name>
    <dbReference type="NCBI Taxonomy" id="182803"/>
    <lineage>
        <taxon>Eukaryota</taxon>
        <taxon>Metazoa</taxon>
        <taxon>Ecdysozoa</taxon>
        <taxon>Arthropoda</taxon>
        <taxon>Chelicerata</taxon>
        <taxon>Arachnida</taxon>
        <taxon>Araneae</taxon>
        <taxon>Araneomorphae</taxon>
        <taxon>Entelegynae</taxon>
        <taxon>Araneoidea</taxon>
        <taxon>Araneidae</taxon>
        <taxon>Araneus</taxon>
    </lineage>
</organism>
<dbReference type="AlphaFoldDB" id="A0A4Y2IXQ2"/>
<dbReference type="EMBL" id="BGPR01002959">
    <property type="protein sequence ID" value="GBM81666.1"/>
    <property type="molecule type" value="Genomic_DNA"/>
</dbReference>
<protein>
    <submittedName>
        <fullName evidence="1">Uncharacterized protein</fullName>
    </submittedName>
</protein>
<evidence type="ECO:0000313" key="1">
    <source>
        <dbReference type="EMBL" id="GBM81666.1"/>
    </source>
</evidence>
<gene>
    <name evidence="1" type="ORF">AVEN_82580_1</name>
</gene>
<reference evidence="1 2" key="1">
    <citation type="journal article" date="2019" name="Sci. Rep.">
        <title>Orb-weaving spider Araneus ventricosus genome elucidates the spidroin gene catalogue.</title>
        <authorList>
            <person name="Kono N."/>
            <person name="Nakamura H."/>
            <person name="Ohtoshi R."/>
            <person name="Moran D.A.P."/>
            <person name="Shinohara A."/>
            <person name="Yoshida Y."/>
            <person name="Fujiwara M."/>
            <person name="Mori M."/>
            <person name="Tomita M."/>
            <person name="Arakawa K."/>
        </authorList>
    </citation>
    <scope>NUCLEOTIDE SEQUENCE [LARGE SCALE GENOMIC DNA]</scope>
</reference>
<dbReference type="Proteomes" id="UP000499080">
    <property type="component" value="Unassembled WGS sequence"/>
</dbReference>
<sequence length="17" mass="1944">MEAADCEVEDVSEHENH</sequence>
<keyword evidence="2" id="KW-1185">Reference proteome</keyword>